<proteinExistence type="predicted"/>
<protein>
    <recommendedName>
        <fullName evidence="3">EF-hand domain-containing protein</fullName>
    </recommendedName>
</protein>
<comment type="caution">
    <text evidence="4">The sequence shown here is derived from an EMBL/GenBank/DDBJ whole genome shotgun (WGS) entry which is preliminary data.</text>
</comment>
<dbReference type="EMBL" id="JYJG01000322">
    <property type="protein sequence ID" value="KJK42893.1"/>
    <property type="molecule type" value="Genomic_DNA"/>
</dbReference>
<keyword evidence="1" id="KW-0479">Metal-binding</keyword>
<keyword evidence="2" id="KW-0677">Repeat</keyword>
<feature type="domain" description="EF-hand" evidence="3">
    <location>
        <begin position="4"/>
        <end position="39"/>
    </location>
</feature>
<dbReference type="PROSITE" id="PS00018">
    <property type="entry name" value="EF_HAND_1"/>
    <property type="match status" value="3"/>
</dbReference>
<dbReference type="SUPFAM" id="SSF47473">
    <property type="entry name" value="EF-hand"/>
    <property type="match status" value="1"/>
</dbReference>
<dbReference type="PATRIC" id="fig|68170.10.peg.9184"/>
<feature type="domain" description="EF-hand" evidence="3">
    <location>
        <begin position="131"/>
        <end position="166"/>
    </location>
</feature>
<evidence type="ECO:0000313" key="5">
    <source>
        <dbReference type="Proteomes" id="UP000033393"/>
    </source>
</evidence>
<evidence type="ECO:0000259" key="3">
    <source>
        <dbReference type="PROSITE" id="PS50222"/>
    </source>
</evidence>
<evidence type="ECO:0000256" key="2">
    <source>
        <dbReference type="ARBA" id="ARBA00022737"/>
    </source>
</evidence>
<evidence type="ECO:0000313" key="4">
    <source>
        <dbReference type="EMBL" id="KJK42893.1"/>
    </source>
</evidence>
<accession>A0A0F0GN86</accession>
<dbReference type="InterPro" id="IPR018247">
    <property type="entry name" value="EF_Hand_1_Ca_BS"/>
</dbReference>
<dbReference type="Proteomes" id="UP000033393">
    <property type="component" value="Unassembled WGS sequence"/>
</dbReference>
<keyword evidence="5" id="KW-1185">Reference proteome</keyword>
<sequence>MNEVLLHRIATTFDHYDVNGNGVIELADLYALANRLLRAFGEPASSERGRELIETSDRFWETLVEHCDADRDGRITLDEYRAAMLATFVDVDEFDDMFLEVSESLLALADTNGDGRVEAAEFQVLLQARGLSEAECRTAFEHVDTDGDGSISLQEYVDAVYDYYTNPTEDTPGSWLYPRSMQAA</sequence>
<dbReference type="OrthoDB" id="7356823at2"/>
<reference evidence="4 5" key="1">
    <citation type="submission" date="2015-02" db="EMBL/GenBank/DDBJ databases">
        <authorList>
            <person name="Ju K.-S."/>
            <person name="Doroghazi J.R."/>
            <person name="Metcalf W."/>
        </authorList>
    </citation>
    <scope>NUCLEOTIDE SEQUENCE [LARGE SCALE GENOMIC DNA]</scope>
    <source>
        <strain evidence="4 5">NRRL B-16140</strain>
    </source>
</reference>
<dbReference type="GO" id="GO:0005509">
    <property type="term" value="F:calcium ion binding"/>
    <property type="evidence" value="ECO:0007669"/>
    <property type="project" value="InterPro"/>
</dbReference>
<evidence type="ECO:0000256" key="1">
    <source>
        <dbReference type="ARBA" id="ARBA00022723"/>
    </source>
</evidence>
<dbReference type="InterPro" id="IPR039647">
    <property type="entry name" value="EF_hand_pair_protein_CML-like"/>
</dbReference>
<dbReference type="InterPro" id="IPR011992">
    <property type="entry name" value="EF-hand-dom_pair"/>
</dbReference>
<dbReference type="PANTHER" id="PTHR10891">
    <property type="entry name" value="EF-HAND CALCIUM-BINDING DOMAIN CONTAINING PROTEIN"/>
    <property type="match status" value="1"/>
</dbReference>
<dbReference type="RefSeq" id="WP_045316077.1">
    <property type="nucleotide sequence ID" value="NZ_JYJG01000322.1"/>
</dbReference>
<name>A0A0F0GN86_LENAE</name>
<dbReference type="AlphaFoldDB" id="A0A0F0GN86"/>
<gene>
    <name evidence="4" type="ORF">UK23_35225</name>
</gene>
<dbReference type="InterPro" id="IPR002048">
    <property type="entry name" value="EF_hand_dom"/>
</dbReference>
<dbReference type="CDD" id="cd00051">
    <property type="entry name" value="EFh"/>
    <property type="match status" value="1"/>
</dbReference>
<dbReference type="Pfam" id="PF13499">
    <property type="entry name" value="EF-hand_7"/>
    <property type="match status" value="2"/>
</dbReference>
<dbReference type="Gene3D" id="1.10.238.10">
    <property type="entry name" value="EF-hand"/>
    <property type="match status" value="1"/>
</dbReference>
<dbReference type="SMART" id="SM00054">
    <property type="entry name" value="EFh"/>
    <property type="match status" value="4"/>
</dbReference>
<organism evidence="4 5">
    <name type="scientific">Lentzea aerocolonigenes</name>
    <name type="common">Lechevalieria aerocolonigenes</name>
    <name type="synonym">Saccharothrix aerocolonigenes</name>
    <dbReference type="NCBI Taxonomy" id="68170"/>
    <lineage>
        <taxon>Bacteria</taxon>
        <taxon>Bacillati</taxon>
        <taxon>Actinomycetota</taxon>
        <taxon>Actinomycetes</taxon>
        <taxon>Pseudonocardiales</taxon>
        <taxon>Pseudonocardiaceae</taxon>
        <taxon>Lentzea</taxon>
    </lineage>
</organism>
<dbReference type="PROSITE" id="PS50222">
    <property type="entry name" value="EF_HAND_2"/>
    <property type="match status" value="3"/>
</dbReference>
<feature type="domain" description="EF-hand" evidence="3">
    <location>
        <begin position="55"/>
        <end position="90"/>
    </location>
</feature>